<keyword evidence="2 8" id="KW-0812">Transmembrane</keyword>
<dbReference type="OrthoDB" id="5975505at2759"/>
<organism evidence="10 11">
    <name type="scientific">Acanthocheilonema viteae</name>
    <name type="common">Filarial nematode worm</name>
    <name type="synonym">Dipetalonema viteae</name>
    <dbReference type="NCBI Taxonomy" id="6277"/>
    <lineage>
        <taxon>Eukaryota</taxon>
        <taxon>Metazoa</taxon>
        <taxon>Ecdysozoa</taxon>
        <taxon>Nematoda</taxon>
        <taxon>Chromadorea</taxon>
        <taxon>Rhabditida</taxon>
        <taxon>Spirurina</taxon>
        <taxon>Spiruromorpha</taxon>
        <taxon>Filarioidea</taxon>
        <taxon>Onchocercidae</taxon>
        <taxon>Acanthocheilonema</taxon>
    </lineage>
</organism>
<keyword evidence="4" id="KW-0297">G-protein coupled receptor</keyword>
<dbReference type="EMBL" id="UPTC01000012">
    <property type="protein sequence ID" value="VBB25380.1"/>
    <property type="molecule type" value="Genomic_DNA"/>
</dbReference>
<evidence type="ECO:0000259" key="9">
    <source>
        <dbReference type="PROSITE" id="PS50262"/>
    </source>
</evidence>
<dbReference type="GO" id="GO:0008188">
    <property type="term" value="F:neuropeptide receptor activity"/>
    <property type="evidence" value="ECO:0007669"/>
    <property type="project" value="TreeGrafter"/>
</dbReference>
<accession>A0A498RXB5</accession>
<dbReference type="InterPro" id="IPR017452">
    <property type="entry name" value="GPCR_Rhodpsn_7TM"/>
</dbReference>
<dbReference type="GO" id="GO:0043005">
    <property type="term" value="C:neuron projection"/>
    <property type="evidence" value="ECO:0007669"/>
    <property type="project" value="TreeGrafter"/>
</dbReference>
<keyword evidence="3 8" id="KW-1133">Transmembrane helix</keyword>
<evidence type="ECO:0000256" key="4">
    <source>
        <dbReference type="ARBA" id="ARBA00023040"/>
    </source>
</evidence>
<keyword evidence="5 8" id="KW-0472">Membrane</keyword>
<dbReference type="PRINTS" id="PR00237">
    <property type="entry name" value="GPCRRHODOPSN"/>
</dbReference>
<dbReference type="PANTHER" id="PTHR24235">
    <property type="entry name" value="NEUROPEPTIDE Y RECEPTOR"/>
    <property type="match status" value="1"/>
</dbReference>
<evidence type="ECO:0000313" key="11">
    <source>
        <dbReference type="Proteomes" id="UP000276991"/>
    </source>
</evidence>
<keyword evidence="11" id="KW-1185">Reference proteome</keyword>
<dbReference type="GO" id="GO:0005886">
    <property type="term" value="C:plasma membrane"/>
    <property type="evidence" value="ECO:0007669"/>
    <property type="project" value="TreeGrafter"/>
</dbReference>
<dbReference type="InterPro" id="IPR000276">
    <property type="entry name" value="GPCR_Rhodpsn"/>
</dbReference>
<evidence type="ECO:0000256" key="8">
    <source>
        <dbReference type="SAM" id="Phobius"/>
    </source>
</evidence>
<evidence type="ECO:0000256" key="3">
    <source>
        <dbReference type="ARBA" id="ARBA00022989"/>
    </source>
</evidence>
<reference evidence="10 11" key="1">
    <citation type="submission" date="2018-08" db="EMBL/GenBank/DDBJ databases">
        <authorList>
            <person name="Laetsch R D."/>
            <person name="Stevens L."/>
            <person name="Kumar S."/>
            <person name="Blaxter L. M."/>
        </authorList>
    </citation>
    <scope>NUCLEOTIDE SEQUENCE [LARGE SCALE GENOMIC DNA]</scope>
</reference>
<dbReference type="Gene3D" id="1.20.1070.10">
    <property type="entry name" value="Rhodopsin 7-helix transmembrane proteins"/>
    <property type="match status" value="2"/>
</dbReference>
<dbReference type="PROSITE" id="PS50262">
    <property type="entry name" value="G_PROTEIN_RECEP_F1_2"/>
    <property type="match status" value="1"/>
</dbReference>
<name>A0A498RXB5_ACAVI</name>
<evidence type="ECO:0000256" key="6">
    <source>
        <dbReference type="ARBA" id="ARBA00023170"/>
    </source>
</evidence>
<evidence type="ECO:0000256" key="2">
    <source>
        <dbReference type="ARBA" id="ARBA00022692"/>
    </source>
</evidence>
<feature type="transmembrane region" description="Helical" evidence="8">
    <location>
        <begin position="129"/>
        <end position="149"/>
    </location>
</feature>
<keyword evidence="7" id="KW-0807">Transducer</keyword>
<gene>
    <name evidence="10" type="ORF">NAV_LOCUS210</name>
</gene>
<evidence type="ECO:0000256" key="1">
    <source>
        <dbReference type="ARBA" id="ARBA00004141"/>
    </source>
</evidence>
<evidence type="ECO:0000256" key="7">
    <source>
        <dbReference type="ARBA" id="ARBA00023224"/>
    </source>
</evidence>
<feature type="domain" description="G-protein coupled receptors family 1 profile" evidence="9">
    <location>
        <begin position="53"/>
        <end position="88"/>
    </location>
</feature>
<evidence type="ECO:0000256" key="5">
    <source>
        <dbReference type="ARBA" id="ARBA00023136"/>
    </source>
</evidence>
<evidence type="ECO:0000313" key="10">
    <source>
        <dbReference type="EMBL" id="VBB25380.1"/>
    </source>
</evidence>
<keyword evidence="6" id="KW-0675">Receptor</keyword>
<dbReference type="GO" id="GO:0042923">
    <property type="term" value="F:neuropeptide binding"/>
    <property type="evidence" value="ECO:0007669"/>
    <property type="project" value="TreeGrafter"/>
</dbReference>
<comment type="subcellular location">
    <subcellularLocation>
        <location evidence="1">Membrane</location>
        <topology evidence="1">Multi-pass membrane protein</topology>
    </subcellularLocation>
</comment>
<feature type="transmembrane region" description="Helical" evidence="8">
    <location>
        <begin position="37"/>
        <end position="62"/>
    </location>
</feature>
<dbReference type="PANTHER" id="PTHR24235:SF18">
    <property type="entry name" value="G-PROTEIN COUPLED RECEPTORS FAMILY 1 PROFILE DOMAIN-CONTAINING PROTEIN"/>
    <property type="match status" value="1"/>
</dbReference>
<dbReference type="STRING" id="6277.A0A498RXB5"/>
<protein>
    <recommendedName>
        <fullName evidence="9">G-protein coupled receptors family 1 profile domain-containing protein</fullName>
    </recommendedName>
</protein>
<sequence>MPVNGNFDISNEIPCSDIKEYFWMNHSDLTSLPSTMIIFLTIYGLIVKLGVLGNTLVILSVIRHKSLQAVRNLFIVNLSVTDIVISIVSGTITPITAFNKIRLLKKQTRTCSFYREQTLRRRLHVNRMLISMVRVFACCWMPTVVFNFLKDYRWLPYFVNEQE</sequence>
<feature type="transmembrane region" description="Helical" evidence="8">
    <location>
        <begin position="74"/>
        <end position="98"/>
    </location>
</feature>
<dbReference type="SUPFAM" id="SSF81321">
    <property type="entry name" value="Family A G protein-coupled receptor-like"/>
    <property type="match status" value="1"/>
</dbReference>
<dbReference type="Proteomes" id="UP000276991">
    <property type="component" value="Unassembled WGS sequence"/>
</dbReference>
<proteinExistence type="predicted"/>
<dbReference type="AlphaFoldDB" id="A0A498RXB5"/>